<feature type="domain" description="Glycosyltransferase 2-like" evidence="1">
    <location>
        <begin position="5"/>
        <end position="103"/>
    </location>
</feature>
<dbReference type="CDD" id="cd00761">
    <property type="entry name" value="Glyco_tranf_GTA_type"/>
    <property type="match status" value="1"/>
</dbReference>
<dbReference type="PANTHER" id="PTHR22916">
    <property type="entry name" value="GLYCOSYLTRANSFERASE"/>
    <property type="match status" value="1"/>
</dbReference>
<gene>
    <name evidence="2" type="ORF">DWZ83_10295</name>
</gene>
<dbReference type="OrthoDB" id="9810303at2"/>
<dbReference type="GO" id="GO:0016758">
    <property type="term" value="F:hexosyltransferase activity"/>
    <property type="evidence" value="ECO:0007669"/>
    <property type="project" value="UniProtKB-ARBA"/>
</dbReference>
<dbReference type="Proteomes" id="UP000284868">
    <property type="component" value="Unassembled WGS sequence"/>
</dbReference>
<dbReference type="EMBL" id="QRPK01000101">
    <property type="protein sequence ID" value="RHM05729.1"/>
    <property type="molecule type" value="Genomic_DNA"/>
</dbReference>
<proteinExistence type="predicted"/>
<keyword evidence="3" id="KW-1185">Reference proteome</keyword>
<evidence type="ECO:0000259" key="1">
    <source>
        <dbReference type="Pfam" id="PF00535"/>
    </source>
</evidence>
<dbReference type="AlphaFoldDB" id="A0A415NZ53"/>
<reference evidence="2 3" key="1">
    <citation type="submission" date="2018-08" db="EMBL/GenBank/DDBJ databases">
        <title>A genome reference for cultivated species of the human gut microbiota.</title>
        <authorList>
            <person name="Zou Y."/>
            <person name="Xue W."/>
            <person name="Luo G."/>
        </authorList>
    </citation>
    <scope>NUCLEOTIDE SEQUENCE [LARGE SCALE GENOMIC DNA]</scope>
    <source>
        <strain evidence="2 3">AF35-6BH</strain>
    </source>
</reference>
<dbReference type="Pfam" id="PF00535">
    <property type="entry name" value="Glycos_transf_2"/>
    <property type="match status" value="1"/>
</dbReference>
<keyword evidence="2" id="KW-0808">Transferase</keyword>
<dbReference type="PANTHER" id="PTHR22916:SF3">
    <property type="entry name" value="UDP-GLCNAC:BETAGAL BETA-1,3-N-ACETYLGLUCOSAMINYLTRANSFERASE-LIKE PROTEIN 1"/>
    <property type="match status" value="1"/>
</dbReference>
<protein>
    <submittedName>
        <fullName evidence="2">Glycosyltransferase family 2 protein</fullName>
    </submittedName>
</protein>
<dbReference type="InterPro" id="IPR001173">
    <property type="entry name" value="Glyco_trans_2-like"/>
</dbReference>
<dbReference type="Gene3D" id="3.90.550.10">
    <property type="entry name" value="Spore Coat Polysaccharide Biosynthesis Protein SpsA, Chain A"/>
    <property type="match status" value="1"/>
</dbReference>
<dbReference type="InterPro" id="IPR029044">
    <property type="entry name" value="Nucleotide-diphossugar_trans"/>
</dbReference>
<comment type="caution">
    <text evidence="2">The sequence shown here is derived from an EMBL/GenBank/DDBJ whole genome shotgun (WGS) entry which is preliminary data.</text>
</comment>
<dbReference type="SUPFAM" id="SSF53448">
    <property type="entry name" value="Nucleotide-diphospho-sugar transferases"/>
    <property type="match status" value="1"/>
</dbReference>
<name>A0A415NZ53_9FIRM</name>
<evidence type="ECO:0000313" key="3">
    <source>
        <dbReference type="Proteomes" id="UP000284868"/>
    </source>
</evidence>
<organism evidence="2 3">
    <name type="scientific">Amedibacillus dolichus</name>
    <dbReference type="NCBI Taxonomy" id="31971"/>
    <lineage>
        <taxon>Bacteria</taxon>
        <taxon>Bacillati</taxon>
        <taxon>Bacillota</taxon>
        <taxon>Erysipelotrichia</taxon>
        <taxon>Erysipelotrichales</taxon>
        <taxon>Erysipelotrichaceae</taxon>
        <taxon>Amedibacillus</taxon>
    </lineage>
</organism>
<evidence type="ECO:0000313" key="2">
    <source>
        <dbReference type="EMBL" id="RHM05729.1"/>
    </source>
</evidence>
<accession>A0A415NZ53</accession>
<sequence length="291" mass="33959">MCEITIFTPVYNRAYCLKKLYDSLKEQTWKDFEWVIVNDGSTDYSDELIKTFIEEKRIKIQYRYVKNHGKHNAINIGVEMAQGRLFYIVDSDDSLPRNALDRIMYWESTIKTEKRFAGVAGCRGNKEGKIIGETFEGEYIDATVLERDAKHIIGDKAEVFYTDILQKYPFPVFENENFISESAVWLMLGKEGYKLRWFNEITYYGEYLEDGLTAKGNLLFQKNPKGFLYVTKLELSCYPNDKIKCMKLCVAYYTTLKKVGIDLKRCAADLGVSKFYLAFSYMLFRIKNIKG</sequence>
<dbReference type="RefSeq" id="WP_118365925.1">
    <property type="nucleotide sequence ID" value="NZ_CAUWIX010000017.1"/>
</dbReference>